<evidence type="ECO:0000256" key="1">
    <source>
        <dbReference type="ARBA" id="ARBA00004123"/>
    </source>
</evidence>
<dbReference type="GeneID" id="68290020"/>
<dbReference type="Pfam" id="PF00172">
    <property type="entry name" value="Zn_clus"/>
    <property type="match status" value="1"/>
</dbReference>
<dbReference type="Gene3D" id="4.10.240.10">
    <property type="entry name" value="Zn(2)-C6 fungal-type DNA-binding domain"/>
    <property type="match status" value="1"/>
</dbReference>
<dbReference type="RefSeq" id="XP_044655616.1">
    <property type="nucleotide sequence ID" value="XM_044799681.1"/>
</dbReference>
<dbReference type="InterPro" id="IPR036864">
    <property type="entry name" value="Zn2-C6_fun-type_DNA-bd_sf"/>
</dbReference>
<keyword evidence="6" id="KW-1185">Reference proteome</keyword>
<dbReference type="GO" id="GO:0005634">
    <property type="term" value="C:nucleus"/>
    <property type="evidence" value="ECO:0007669"/>
    <property type="project" value="UniProtKB-SubCell"/>
</dbReference>
<evidence type="ECO:0000256" key="2">
    <source>
        <dbReference type="ARBA" id="ARBA00023242"/>
    </source>
</evidence>
<gene>
    <name evidence="5" type="ORF">CKM354_000444500</name>
</gene>
<dbReference type="GO" id="GO:0000981">
    <property type="term" value="F:DNA-binding transcription factor activity, RNA polymerase II-specific"/>
    <property type="evidence" value="ECO:0007669"/>
    <property type="project" value="InterPro"/>
</dbReference>
<dbReference type="Proteomes" id="UP000825890">
    <property type="component" value="Unassembled WGS sequence"/>
</dbReference>
<evidence type="ECO:0000313" key="5">
    <source>
        <dbReference type="EMBL" id="GIZ41129.1"/>
    </source>
</evidence>
<dbReference type="GO" id="GO:0008270">
    <property type="term" value="F:zinc ion binding"/>
    <property type="evidence" value="ECO:0007669"/>
    <property type="project" value="InterPro"/>
</dbReference>
<proteinExistence type="predicted"/>
<dbReference type="PROSITE" id="PS50048">
    <property type="entry name" value="ZN2_CY6_FUNGAL_2"/>
    <property type="match status" value="1"/>
</dbReference>
<dbReference type="GO" id="GO:0045944">
    <property type="term" value="P:positive regulation of transcription by RNA polymerase II"/>
    <property type="evidence" value="ECO:0007669"/>
    <property type="project" value="TreeGrafter"/>
</dbReference>
<evidence type="ECO:0000259" key="4">
    <source>
        <dbReference type="PROSITE" id="PS50048"/>
    </source>
</evidence>
<feature type="region of interest" description="Disordered" evidence="3">
    <location>
        <begin position="484"/>
        <end position="512"/>
    </location>
</feature>
<dbReference type="Pfam" id="PF11951">
    <property type="entry name" value="Fungal_trans_2"/>
    <property type="match status" value="1"/>
</dbReference>
<dbReference type="PANTHER" id="PTHR37534:SF7">
    <property type="entry name" value="TRANSCRIPTIONAL ACTIVATOR PROTEIN UGA3"/>
    <property type="match status" value="1"/>
</dbReference>
<keyword evidence="2" id="KW-0539">Nucleus</keyword>
<dbReference type="EMBL" id="BOLY01000003">
    <property type="protein sequence ID" value="GIZ41129.1"/>
    <property type="molecule type" value="Genomic_DNA"/>
</dbReference>
<name>A0A9P3FFS4_9PEZI</name>
<evidence type="ECO:0000313" key="6">
    <source>
        <dbReference type="Proteomes" id="UP000825890"/>
    </source>
</evidence>
<dbReference type="AlphaFoldDB" id="A0A9P3FFS4"/>
<dbReference type="SMART" id="SM00066">
    <property type="entry name" value="GAL4"/>
    <property type="match status" value="1"/>
</dbReference>
<dbReference type="OrthoDB" id="3650553at2759"/>
<dbReference type="InterPro" id="IPR001138">
    <property type="entry name" value="Zn2Cys6_DnaBD"/>
</dbReference>
<reference evidence="5 6" key="1">
    <citation type="submission" date="2021-01" db="EMBL/GenBank/DDBJ databases">
        <title>Cercospora kikuchii MAFF 305040 whole genome shotgun sequence.</title>
        <authorList>
            <person name="Kashiwa T."/>
            <person name="Suzuki T."/>
        </authorList>
    </citation>
    <scope>NUCLEOTIDE SEQUENCE [LARGE SCALE GENOMIC DNA]</scope>
    <source>
        <strain evidence="5 6">MAFF 305040</strain>
    </source>
</reference>
<dbReference type="SUPFAM" id="SSF57701">
    <property type="entry name" value="Zn2/Cys6 DNA-binding domain"/>
    <property type="match status" value="1"/>
</dbReference>
<accession>A0A9P3FFS4</accession>
<comment type="subcellular location">
    <subcellularLocation>
        <location evidence="1">Nucleus</location>
    </subcellularLocation>
</comment>
<evidence type="ECO:0000256" key="3">
    <source>
        <dbReference type="SAM" id="MobiDB-lite"/>
    </source>
</evidence>
<dbReference type="PROSITE" id="PS00463">
    <property type="entry name" value="ZN2_CY6_FUNGAL_1"/>
    <property type="match status" value="1"/>
</dbReference>
<dbReference type="InterPro" id="IPR021858">
    <property type="entry name" value="Fun_TF"/>
</dbReference>
<dbReference type="PANTHER" id="PTHR37534">
    <property type="entry name" value="TRANSCRIPTIONAL ACTIVATOR PROTEIN UGA3"/>
    <property type="match status" value="1"/>
</dbReference>
<organism evidence="5 6">
    <name type="scientific">Cercospora kikuchii</name>
    <dbReference type="NCBI Taxonomy" id="84275"/>
    <lineage>
        <taxon>Eukaryota</taxon>
        <taxon>Fungi</taxon>
        <taxon>Dikarya</taxon>
        <taxon>Ascomycota</taxon>
        <taxon>Pezizomycotina</taxon>
        <taxon>Dothideomycetes</taxon>
        <taxon>Dothideomycetidae</taxon>
        <taxon>Mycosphaerellales</taxon>
        <taxon>Mycosphaerellaceae</taxon>
        <taxon>Cercospora</taxon>
    </lineage>
</organism>
<sequence>MPRKVAERRWERTFDGCSNCRRKHVRCDGRRPTCMKCERSDTACDGYSFDLRWILTEGSGDTEANTTANDDPAPTSAVRRHLFPEAVRLRMTKSTGKNLLQGSVDASLDRVDTLGEDTTLSNAKFVGPFGVFSAGPSRHESPPRLQTQTSMTAVAVPENHNLGSTQQLDAYDTSPFEDVLSMYSANDMLQWDDIFDLGTNQNAIMSTFEMLDPLVGTSALFGDATISNGPMLQDFSQGPVMEHSTLDDQPRETLSQEETMILAPDLLRHFKSRVIQHMSAMPIANKSPWEIVNLSSAVEAFAQISFMKNDSISSAKSASLLSLLAVSAHHLHLNSMYDEDLERADGFWDTISRSCKEQALANLKQSLQDECSGPRKAKYKDQLGAIMNMLTLAIHTGAQKDARCHIIDAERLMRFRGIAKRQVSRKSRLLHHVYTWIRIVGESTYVLHDYDALIKQLQTNSATAAQQRTDTGGLLDDFLRFDTHNGTGSRREGMRMGSQPSGDDQGEDPEHEDTALRDIHLQDSRENPHTLYPKIYGIPETWLKLLSQVTRLANEMDAFKAAGGWGGELDSKARYLENKIRKFSAASLGGSSALSTTHMYSALNTGLVIFFYRRVKNVDPGMLQSHVDDVIRALARFDEALVTDTTGGGPGTVWPAFIAGCEAKGARKRERISKWIARAADRTGFHCYHQAIQLLQDVWNAQPASGPGSARHAQSSTATRTWMDIMREKNVWLMAC</sequence>
<feature type="domain" description="Zn(2)-C6 fungal-type" evidence="4">
    <location>
        <begin position="16"/>
        <end position="44"/>
    </location>
</feature>
<dbReference type="CDD" id="cd00067">
    <property type="entry name" value="GAL4"/>
    <property type="match status" value="1"/>
</dbReference>
<comment type="caution">
    <text evidence="5">The sequence shown here is derived from an EMBL/GenBank/DDBJ whole genome shotgun (WGS) entry which is preliminary data.</text>
</comment>
<feature type="compositionally biased region" description="Basic and acidic residues" evidence="3">
    <location>
        <begin position="484"/>
        <end position="494"/>
    </location>
</feature>
<protein>
    <recommendedName>
        <fullName evidence="4">Zn(2)-C6 fungal-type domain-containing protein</fullName>
    </recommendedName>
</protein>
<dbReference type="GO" id="GO:0000976">
    <property type="term" value="F:transcription cis-regulatory region binding"/>
    <property type="evidence" value="ECO:0007669"/>
    <property type="project" value="TreeGrafter"/>
</dbReference>